<feature type="region of interest" description="Disordered" evidence="2">
    <location>
        <begin position="1354"/>
        <end position="1393"/>
    </location>
</feature>
<feature type="region of interest" description="Disordered" evidence="2">
    <location>
        <begin position="169"/>
        <end position="217"/>
    </location>
</feature>
<feature type="compositionally biased region" description="Polar residues" evidence="2">
    <location>
        <begin position="682"/>
        <end position="701"/>
    </location>
</feature>
<feature type="region of interest" description="Disordered" evidence="2">
    <location>
        <begin position="750"/>
        <end position="793"/>
    </location>
</feature>
<feature type="compositionally biased region" description="Pro residues" evidence="2">
    <location>
        <begin position="180"/>
        <end position="190"/>
    </location>
</feature>
<feature type="region of interest" description="Disordered" evidence="2">
    <location>
        <begin position="564"/>
        <end position="583"/>
    </location>
</feature>
<keyword evidence="1" id="KW-0175">Coiled coil</keyword>
<feature type="compositionally biased region" description="Polar residues" evidence="2">
    <location>
        <begin position="1362"/>
        <end position="1379"/>
    </location>
</feature>
<evidence type="ECO:0000256" key="1">
    <source>
        <dbReference type="SAM" id="Coils"/>
    </source>
</evidence>
<reference evidence="3 4" key="1">
    <citation type="submission" date="2024-01" db="EMBL/GenBank/DDBJ databases">
        <title>A draft genome for a cacao thread blight-causing isolate of Paramarasmius palmivorus.</title>
        <authorList>
            <person name="Baruah I.K."/>
            <person name="Bukari Y."/>
            <person name="Amoako-Attah I."/>
            <person name="Meinhardt L.W."/>
            <person name="Bailey B.A."/>
            <person name="Cohen S.P."/>
        </authorList>
    </citation>
    <scope>NUCLEOTIDE SEQUENCE [LARGE SCALE GENOMIC DNA]</scope>
    <source>
        <strain evidence="3 4">GH-12</strain>
    </source>
</reference>
<gene>
    <name evidence="3" type="ORF">VNI00_016068</name>
</gene>
<dbReference type="Proteomes" id="UP001383192">
    <property type="component" value="Unassembled WGS sequence"/>
</dbReference>
<feature type="region of interest" description="Disordered" evidence="2">
    <location>
        <begin position="857"/>
        <end position="880"/>
    </location>
</feature>
<feature type="region of interest" description="Disordered" evidence="2">
    <location>
        <begin position="230"/>
        <end position="252"/>
    </location>
</feature>
<proteinExistence type="predicted"/>
<accession>A0AAW0BH53</accession>
<feature type="compositionally biased region" description="Low complexity" evidence="2">
    <location>
        <begin position="857"/>
        <end position="869"/>
    </location>
</feature>
<evidence type="ECO:0000256" key="2">
    <source>
        <dbReference type="SAM" id="MobiDB-lite"/>
    </source>
</evidence>
<feature type="region of interest" description="Disordered" evidence="2">
    <location>
        <begin position="1165"/>
        <end position="1204"/>
    </location>
</feature>
<feature type="region of interest" description="Disordered" evidence="2">
    <location>
        <begin position="1476"/>
        <end position="1537"/>
    </location>
</feature>
<evidence type="ECO:0000313" key="3">
    <source>
        <dbReference type="EMBL" id="KAK7025357.1"/>
    </source>
</evidence>
<sequence>MSNKFMKDLRYDLTGQEEINFLHNQGHSYQYIFNTLLPLHKKGRRRWKNRIHAKESYERNKASKKHAARSRSALHRATVKNMGHEEAEYHMAKKKAQQREWRERNRTKLAEKARLRRQRLRCANMTYKYATTTITICDTLSRDLYLQSLCSGTLGPFIMFSAQHLPHTPPRRFRALTPDSPLPPSDPPSPTSSDIDDVNTPPTRESPPRLPPDWRQHSAANEYRPARNAITYWNPPPLGDSTRSTKCSVSHPEEIRRTALSRRRNPKPILYSFQQPDYRVPSDYAERDHFLTSVAWRSATLTVPNKVHNIPNVKPPCNLQGPQLPTLKCMPVYFSVVGKFLLTATPFSAMTSPIHRVSHQRPLTASSSRSFSHDEAPPLSTYTKDPVIISNTSVKELDRQERGRMNARRYYQRHQKERLAKAAEYRKMKRELLAKCSSEDQEEILTRRQIKQREYTAPLKKARTAVTTAKRKLGTARAMEGRLRDQIDNLTTKSSLTSLEHEELSRLQAQLTMKSAEIKRCEEGLTKASQECTRLEAGEETELNVSPSLTPPIVPIHSSSRITATQSSEIPSSHGDIEAGSPMECGEDALAKKRKGEDLPQTQSLKRVRFAVAKSGLKSTRRTKKQQREVLVGNTVEPFAVTTPAEPPADVVDNLDTTSERKNVSDTSLQIVMSSAKEVSSKENVTASTSVTHDNAVTPGTMSPVDARSELAQGHLGSPAQIQRLPGFSPSELPGVGEQSASFVDLELSSSRGTLDGPPSSVDTTVTAADGPVSPPVMQSESTANHQSETSAVCAPHQKTLVSESHVHINSSIPFIVPSNNHNAVREGELDPAQIMPISGVETGMCRYSDKVSGFAPPSSSVAESSSVPNAGVHHPSETSLATQIGLDLSGNTSPGTFTSPLTRSVVDPTAAGAKLWPQGVPGLFYSTPVEDFFGESSLEKTRACMMIPVFDVNRMYQPTDPRISTWLNGSSTDSFQFMDSDIASGNIIPPEFAAAASGSSMVSPSSSTTNNASNFNFPSSSGSWSSNAEYHNGSNVARDIDMAWGEILSLQPENTRPSGAVEGNEPRSEEQKYPRDAHYVIPQNWNPSFQPTSRGDSTDIYTTNVRNSQSWNGISFRTMMEYLLRPRQPKATEEGLEMNERMKTAFDYWNAAWDAQFSKAAMVKAGKSKKRNKKGKKKANKAQNNKQKTNETDEDDGLELKSPGWFKRKSGETLEQFNTRMENEANHVVPIFLDNPYNFNKQLLPFPLRTWIRKDARFGRLLGVTCMELALLVLTSEKGYLKCVYHHYSGKDFTGNDIIHRERELRAIEARKAAEEAARKAKEAALAAQEAAKKATEEVRAAMRKAKKLFAEVKKGRKKNSASTSDDVDVPTNSTVTPGANLPRAPGDTTTPAVALPATATGTSLAAIPSRSGTCTGEAIYPSSNAQDVVSGPVAMDDSGKVAEEGAVSKEKSARAEKIEVKLALLKKKEKNNKSKDVHFLVTGTPELATQGTDENGMDEDKSESESDEDDSDDDDDDDDDGEDDDDEQALVKPIPGYGHCGCTGERLLGGLLTWKGQTIYSPTLDIEETWTKTRPQPRWREFIIDACERYGGMRVIELYTHVLEKAEDGTWRYDEVDPETILTRFIDHLISIREHLRVTREHSVRNDGEAQQRKESKLEHWVTNGMKGDVDLS</sequence>
<comment type="caution">
    <text evidence="3">The sequence shown here is derived from an EMBL/GenBank/DDBJ whole genome shotgun (WGS) entry which is preliminary data.</text>
</comment>
<feature type="region of interest" description="Disordered" evidence="2">
    <location>
        <begin position="639"/>
        <end position="704"/>
    </location>
</feature>
<protein>
    <submittedName>
        <fullName evidence="3">Uncharacterized protein</fullName>
    </submittedName>
</protein>
<feature type="compositionally biased region" description="Polar residues" evidence="2">
    <location>
        <begin position="777"/>
        <end position="791"/>
    </location>
</feature>
<name>A0AAW0BH53_9AGAR</name>
<feature type="region of interest" description="Disordered" evidence="2">
    <location>
        <begin position="1053"/>
        <end position="1073"/>
    </location>
</feature>
<organism evidence="3 4">
    <name type="scientific">Paramarasmius palmivorus</name>
    <dbReference type="NCBI Taxonomy" id="297713"/>
    <lineage>
        <taxon>Eukaryota</taxon>
        <taxon>Fungi</taxon>
        <taxon>Dikarya</taxon>
        <taxon>Basidiomycota</taxon>
        <taxon>Agaricomycotina</taxon>
        <taxon>Agaricomycetes</taxon>
        <taxon>Agaricomycetidae</taxon>
        <taxon>Agaricales</taxon>
        <taxon>Marasmiineae</taxon>
        <taxon>Marasmiaceae</taxon>
        <taxon>Paramarasmius</taxon>
    </lineage>
</organism>
<keyword evidence="4" id="KW-1185">Reference proteome</keyword>
<dbReference type="EMBL" id="JAYKXP010000116">
    <property type="protein sequence ID" value="KAK7025357.1"/>
    <property type="molecule type" value="Genomic_DNA"/>
</dbReference>
<feature type="compositionally biased region" description="Acidic residues" evidence="2">
    <location>
        <begin position="1497"/>
        <end position="1530"/>
    </location>
</feature>
<feature type="coiled-coil region" evidence="1">
    <location>
        <begin position="1306"/>
        <end position="1353"/>
    </location>
</feature>
<evidence type="ECO:0000313" key="4">
    <source>
        <dbReference type="Proteomes" id="UP001383192"/>
    </source>
</evidence>
<feature type="compositionally biased region" description="Basic residues" evidence="2">
    <location>
        <begin position="1167"/>
        <end position="1181"/>
    </location>
</feature>